<protein>
    <submittedName>
        <fullName evidence="15">TonB-dependent receptor domain-containing protein</fullName>
    </submittedName>
</protein>
<keyword evidence="3 10" id="KW-0813">Transport</keyword>
<dbReference type="PANTHER" id="PTHR47234">
    <property type="match status" value="1"/>
</dbReference>
<keyword evidence="9 10" id="KW-0998">Cell outer membrane</keyword>
<accession>A0ABV6FC55</accession>
<evidence type="ECO:0000256" key="3">
    <source>
        <dbReference type="ARBA" id="ARBA00022448"/>
    </source>
</evidence>
<evidence type="ECO:0000259" key="14">
    <source>
        <dbReference type="Pfam" id="PF07715"/>
    </source>
</evidence>
<evidence type="ECO:0000313" key="15">
    <source>
        <dbReference type="EMBL" id="MFC0251101.1"/>
    </source>
</evidence>
<evidence type="ECO:0000256" key="1">
    <source>
        <dbReference type="ARBA" id="ARBA00004571"/>
    </source>
</evidence>
<dbReference type="RefSeq" id="WP_379677889.1">
    <property type="nucleotide sequence ID" value="NZ_JBHLWP010000006.1"/>
</dbReference>
<dbReference type="PROSITE" id="PS52016">
    <property type="entry name" value="TONB_DEPENDENT_REC_3"/>
    <property type="match status" value="1"/>
</dbReference>
<evidence type="ECO:0000256" key="9">
    <source>
        <dbReference type="ARBA" id="ARBA00023237"/>
    </source>
</evidence>
<dbReference type="InterPro" id="IPR037066">
    <property type="entry name" value="Plug_dom_sf"/>
</dbReference>
<comment type="caution">
    <text evidence="15">The sequence shown here is derived from an EMBL/GenBank/DDBJ whole genome shotgun (WGS) entry which is preliminary data.</text>
</comment>
<evidence type="ECO:0000313" key="16">
    <source>
        <dbReference type="Proteomes" id="UP001589773"/>
    </source>
</evidence>
<feature type="domain" description="TonB-dependent receptor plug" evidence="14">
    <location>
        <begin position="50"/>
        <end position="162"/>
    </location>
</feature>
<comment type="similarity">
    <text evidence="2 10 11">Belongs to the TonB-dependent receptor family.</text>
</comment>
<dbReference type="EMBL" id="JBHLWP010000006">
    <property type="protein sequence ID" value="MFC0251101.1"/>
    <property type="molecule type" value="Genomic_DNA"/>
</dbReference>
<name>A0ABV6FC55_9BURK</name>
<keyword evidence="5 10" id="KW-0812">Transmembrane</keyword>
<keyword evidence="6 11" id="KW-0798">TonB box</keyword>
<dbReference type="InterPro" id="IPR000531">
    <property type="entry name" value="Beta-barrel_TonB"/>
</dbReference>
<evidence type="ECO:0000256" key="11">
    <source>
        <dbReference type="RuleBase" id="RU003357"/>
    </source>
</evidence>
<dbReference type="Gene3D" id="2.40.170.20">
    <property type="entry name" value="TonB-dependent receptor, beta-barrel domain"/>
    <property type="match status" value="1"/>
</dbReference>
<sequence length="972" mass="105378">MMETILSRSIRVICLGGMTLGMTAAIAQETSAPLQRVEVTGSRIRQVDLETAQPIQVMSQEQIQKTGLVTVGDILNNLSSAGAPGFSRSGSLTSNTEAGGQYVSLRNLGANRLLVLVDGKRWTQTVAGYTDLSTIPSAMIERMEILKDGASSIYGSDAIAGVVNIILKKNMEGGQISLYTGANEKGDGQNKDFSLTYGAGNDKASLMFGLSHTTQGVVWPSSREITETSYGPAHRTAGLGGGPWGRITPLTATGGQNTNPANGGFNRVLNHTGSWNGQGVGANSRDPNNYHAYSSTNYDDFYNSTQDMHLLSPSKLDTLFVKGEIALPKDMRLKTTAMYSQRDSVRQIAGYPLQSTSQAKYPVYIDKDNYYNPYGNQVAGAGNGQDLFFARRTIEIPRLTENENRTLHVDATLEGEFSFRDLAWNWDIGYNHNKVSGTARDTGNINLLTLKRALGPSFMNASGRVQCGTPTSPIPFADCVPFDILGGPSASTPEALAYINTSGAKTYGSTINSATANLAGELFQLPAGALGVAVGIEHREVKGSDVPDQFSQSGYSTNLSGQPTHGRYTVREAYAELNIPVLKNQPFAEMLSFNLATRHSDYSNFGVTNNSKASFMYKPVKDVLVRGTWAEGFRAPTLNDVSGGGSQSFDTFLDPCDTVFGEASRNSAVAARCTGGFAGVRGTPANYRQQLQSGGPIAGSTGTQSLVAFQSGAGNAFVQPETAITKTAGFVYSPSYLPGFSVGLDWYNIEIKNRITAISASYVANQCFINGNTNYCSVIQRDPVTGQINQLSRGNANLGEMETEGLDLAINYRLPRTAYGQFGLRSETSYVDKFRTRSGSDQEWNNYAGEYFYNRVKSNNSVDWNMGNWSATWGFRYYSPVKDQCWSSTVECNMPDYVSDDWGTGGNKLGSVTFHDLSVGYKTAWNGRILVGMNNVFDKKPRIVYNTQASASSVDADMSLDRFIYVRYNQSF</sequence>
<organism evidence="15 16">
    <name type="scientific">Massilia consociata</name>
    <dbReference type="NCBI Taxonomy" id="760117"/>
    <lineage>
        <taxon>Bacteria</taxon>
        <taxon>Pseudomonadati</taxon>
        <taxon>Pseudomonadota</taxon>
        <taxon>Betaproteobacteria</taxon>
        <taxon>Burkholderiales</taxon>
        <taxon>Oxalobacteraceae</taxon>
        <taxon>Telluria group</taxon>
        <taxon>Massilia</taxon>
    </lineage>
</organism>
<dbReference type="Pfam" id="PF00593">
    <property type="entry name" value="TonB_dep_Rec_b-barrel"/>
    <property type="match status" value="1"/>
</dbReference>
<evidence type="ECO:0000256" key="2">
    <source>
        <dbReference type="ARBA" id="ARBA00009810"/>
    </source>
</evidence>
<feature type="signal peptide" evidence="12">
    <location>
        <begin position="1"/>
        <end position="27"/>
    </location>
</feature>
<evidence type="ECO:0000256" key="5">
    <source>
        <dbReference type="ARBA" id="ARBA00022692"/>
    </source>
</evidence>
<evidence type="ECO:0000256" key="12">
    <source>
        <dbReference type="SAM" id="SignalP"/>
    </source>
</evidence>
<dbReference type="Proteomes" id="UP001589773">
    <property type="component" value="Unassembled WGS sequence"/>
</dbReference>
<dbReference type="SUPFAM" id="SSF56935">
    <property type="entry name" value="Porins"/>
    <property type="match status" value="1"/>
</dbReference>
<keyword evidence="12" id="KW-0732">Signal</keyword>
<keyword evidence="4 10" id="KW-1134">Transmembrane beta strand</keyword>
<evidence type="ECO:0000256" key="6">
    <source>
        <dbReference type="ARBA" id="ARBA00023077"/>
    </source>
</evidence>
<feature type="chain" id="PRO_5046594456" evidence="12">
    <location>
        <begin position="28"/>
        <end position="972"/>
    </location>
</feature>
<evidence type="ECO:0000256" key="8">
    <source>
        <dbReference type="ARBA" id="ARBA00023170"/>
    </source>
</evidence>
<keyword evidence="7 10" id="KW-0472">Membrane</keyword>
<reference evidence="15 16" key="1">
    <citation type="submission" date="2024-09" db="EMBL/GenBank/DDBJ databases">
        <authorList>
            <person name="Sun Q."/>
            <person name="Mori K."/>
        </authorList>
    </citation>
    <scope>NUCLEOTIDE SEQUENCE [LARGE SCALE GENOMIC DNA]</scope>
    <source>
        <strain evidence="15 16">CCM 7792</strain>
    </source>
</reference>
<dbReference type="InterPro" id="IPR036942">
    <property type="entry name" value="Beta-barrel_TonB_sf"/>
</dbReference>
<evidence type="ECO:0000256" key="4">
    <source>
        <dbReference type="ARBA" id="ARBA00022452"/>
    </source>
</evidence>
<dbReference type="Gene3D" id="2.170.130.10">
    <property type="entry name" value="TonB-dependent receptor, plug domain"/>
    <property type="match status" value="1"/>
</dbReference>
<evidence type="ECO:0000259" key="13">
    <source>
        <dbReference type="Pfam" id="PF00593"/>
    </source>
</evidence>
<comment type="subcellular location">
    <subcellularLocation>
        <location evidence="1 10">Cell outer membrane</location>
        <topology evidence="1 10">Multi-pass membrane protein</topology>
    </subcellularLocation>
</comment>
<gene>
    <name evidence="15" type="ORF">ACFFJK_04300</name>
</gene>
<dbReference type="InterPro" id="IPR012910">
    <property type="entry name" value="Plug_dom"/>
</dbReference>
<keyword evidence="8 15" id="KW-0675">Receptor</keyword>
<dbReference type="Pfam" id="PF07715">
    <property type="entry name" value="Plug"/>
    <property type="match status" value="1"/>
</dbReference>
<keyword evidence="16" id="KW-1185">Reference proteome</keyword>
<dbReference type="PANTHER" id="PTHR47234:SF2">
    <property type="entry name" value="TONB-DEPENDENT RECEPTOR"/>
    <property type="match status" value="1"/>
</dbReference>
<feature type="domain" description="TonB-dependent receptor-like beta-barrel" evidence="13">
    <location>
        <begin position="368"/>
        <end position="936"/>
    </location>
</feature>
<proteinExistence type="inferred from homology"/>
<evidence type="ECO:0000256" key="10">
    <source>
        <dbReference type="PROSITE-ProRule" id="PRU01360"/>
    </source>
</evidence>
<dbReference type="InterPro" id="IPR039426">
    <property type="entry name" value="TonB-dep_rcpt-like"/>
</dbReference>
<evidence type="ECO:0000256" key="7">
    <source>
        <dbReference type="ARBA" id="ARBA00023136"/>
    </source>
</evidence>